<dbReference type="AlphaFoldDB" id="A0A2V3UHR3"/>
<sequence length="127" mass="12429">MPAAARMGDLVRQTAPHCHAPIHPAAPVPTPCAHPAMLLPLVNGEPSVLIGGRPAVRLGDMSAPCVMAGCLPGGPGVVSGASSSVFIGGLPAARVGDETLHAACIAPIPAPTGRIQSPGCPTVLIGG</sequence>
<dbReference type="Proteomes" id="UP000248021">
    <property type="component" value="Unassembled WGS sequence"/>
</dbReference>
<dbReference type="InterPro" id="IPR008727">
    <property type="entry name" value="PAAR_motif"/>
</dbReference>
<evidence type="ECO:0000313" key="1">
    <source>
        <dbReference type="EMBL" id="PXW64912.1"/>
    </source>
</evidence>
<gene>
    <name evidence="1" type="ORF">C7450_101672</name>
</gene>
<organism evidence="1 2">
    <name type="scientific">Chelatococcus asaccharovorans</name>
    <dbReference type="NCBI Taxonomy" id="28210"/>
    <lineage>
        <taxon>Bacteria</taxon>
        <taxon>Pseudomonadati</taxon>
        <taxon>Pseudomonadota</taxon>
        <taxon>Alphaproteobacteria</taxon>
        <taxon>Hyphomicrobiales</taxon>
        <taxon>Chelatococcaceae</taxon>
        <taxon>Chelatococcus</taxon>
    </lineage>
</organism>
<name>A0A2V3UHR3_9HYPH</name>
<dbReference type="OrthoDB" id="197187at2"/>
<dbReference type="CDD" id="cd14740">
    <property type="entry name" value="PAAR_4"/>
    <property type="match status" value="1"/>
</dbReference>
<evidence type="ECO:0000313" key="2">
    <source>
        <dbReference type="Proteomes" id="UP000248021"/>
    </source>
</evidence>
<dbReference type="RefSeq" id="WP_110373238.1">
    <property type="nucleotide sequence ID" value="NZ_CAKNFM010000006.1"/>
</dbReference>
<comment type="caution">
    <text evidence="1">The sequence shown here is derived from an EMBL/GenBank/DDBJ whole genome shotgun (WGS) entry which is preliminary data.</text>
</comment>
<reference evidence="1 2" key="1">
    <citation type="submission" date="2018-05" db="EMBL/GenBank/DDBJ databases">
        <title>Genomic Encyclopedia of Type Strains, Phase IV (KMG-IV): sequencing the most valuable type-strain genomes for metagenomic binning, comparative biology and taxonomic classification.</title>
        <authorList>
            <person name="Goeker M."/>
        </authorList>
    </citation>
    <scope>NUCLEOTIDE SEQUENCE [LARGE SCALE GENOMIC DNA]</scope>
    <source>
        <strain evidence="1 2">DSM 6462</strain>
    </source>
</reference>
<dbReference type="Pfam" id="PF05488">
    <property type="entry name" value="PAAR_motif"/>
    <property type="match status" value="1"/>
</dbReference>
<accession>A0A2V3UHR3</accession>
<dbReference type="EMBL" id="QJJK01000001">
    <property type="protein sequence ID" value="PXW64912.1"/>
    <property type="molecule type" value="Genomic_DNA"/>
</dbReference>
<proteinExistence type="predicted"/>
<dbReference type="Gene3D" id="2.60.200.60">
    <property type="match status" value="2"/>
</dbReference>
<protein>
    <submittedName>
        <fullName evidence="1">Putative Zn-binding protein involved in type VI secretion</fullName>
    </submittedName>
</protein>
<keyword evidence="2" id="KW-1185">Reference proteome</keyword>